<gene>
    <name evidence="1" type="ORF">HDF09_002954</name>
</gene>
<evidence type="ECO:0000313" key="1">
    <source>
        <dbReference type="EMBL" id="MBB5318257.1"/>
    </source>
</evidence>
<evidence type="ECO:0000313" key="2">
    <source>
        <dbReference type="Proteomes" id="UP000568106"/>
    </source>
</evidence>
<protein>
    <submittedName>
        <fullName evidence="1">Uncharacterized protein</fullName>
    </submittedName>
</protein>
<sequence length="54" mass="5820">MNEQIDLSQQLPFSALDPNNSLRAAEGVAIPVAADRMYQVAALTAGLFLLFTLL</sequence>
<reference evidence="1" key="1">
    <citation type="submission" date="2020-08" db="EMBL/GenBank/DDBJ databases">
        <title>Genomic Encyclopedia of Type Strains, Phase IV (KMG-V): Genome sequencing to study the core and pangenomes of soil and plant-associated prokaryotes.</title>
        <authorList>
            <person name="Whitman W."/>
        </authorList>
    </citation>
    <scope>NUCLEOTIDE SEQUENCE [LARGE SCALE GENOMIC DNA]</scope>
    <source>
        <strain evidence="1">M8UP27</strain>
    </source>
</reference>
<name>A0A7W8IJF2_9BACT</name>
<dbReference type="EMBL" id="JACHDY010000004">
    <property type="protein sequence ID" value="MBB5318257.1"/>
    <property type="molecule type" value="Genomic_DNA"/>
</dbReference>
<accession>A0A7W8IJF2</accession>
<keyword evidence="2" id="KW-1185">Reference proteome</keyword>
<dbReference type="Proteomes" id="UP000568106">
    <property type="component" value="Unassembled WGS sequence"/>
</dbReference>
<proteinExistence type="predicted"/>
<dbReference type="AlphaFoldDB" id="A0A7W8IJF2"/>
<comment type="caution">
    <text evidence="1">The sequence shown here is derived from an EMBL/GenBank/DDBJ whole genome shotgun (WGS) entry which is preliminary data.</text>
</comment>
<organism evidence="1 2">
    <name type="scientific">Tunturiibacter empetritectus</name>
    <dbReference type="NCBI Taxonomy" id="3069691"/>
    <lineage>
        <taxon>Bacteria</taxon>
        <taxon>Pseudomonadati</taxon>
        <taxon>Acidobacteriota</taxon>
        <taxon>Terriglobia</taxon>
        <taxon>Terriglobales</taxon>
        <taxon>Acidobacteriaceae</taxon>
        <taxon>Tunturiibacter</taxon>
    </lineage>
</organism>